<sequence>MPIEHIKLSQKERENLIRLKRVTGIKNWNTLCRWAFCISLANPEKPRKSKIVSDSSLEMTWKVFGGKHHEIYTALLIQRCKMDGVKLEDDNLMEQFRYHMKRGIDTLTMDRVLKKIDVLLSKALTNKDA</sequence>
<evidence type="ECO:0000313" key="1">
    <source>
        <dbReference type="EMBL" id="SHH63412.1"/>
    </source>
</evidence>
<dbReference type="InterPro" id="IPR038472">
    <property type="entry name" value="DndE_sf"/>
</dbReference>
<proteinExistence type="predicted"/>
<reference evidence="1 2" key="1">
    <citation type="submission" date="2016-11" db="EMBL/GenBank/DDBJ databases">
        <authorList>
            <person name="Jaros S."/>
            <person name="Januszkiewicz K."/>
            <person name="Wedrychowicz H."/>
        </authorList>
    </citation>
    <scope>NUCLEOTIDE SEQUENCE [LARGE SCALE GENOMIC DNA]</scope>
    <source>
        <strain evidence="1 2">DSM 9705</strain>
    </source>
</reference>
<accession>A0A1M5UK15</accession>
<dbReference type="AlphaFoldDB" id="A0A1M5UK15"/>
<dbReference type="Gene3D" id="1.10.1220.160">
    <property type="entry name" value="DNA sulphur modification protein DndE"/>
    <property type="match status" value="1"/>
</dbReference>
<protein>
    <submittedName>
        <fullName evidence="1">DNA sulfur modification protein DndE</fullName>
    </submittedName>
</protein>
<dbReference type="Pfam" id="PF08870">
    <property type="entry name" value="DndE"/>
    <property type="match status" value="1"/>
</dbReference>
<name>A0A1M5UK15_9BACT</name>
<dbReference type="STRING" id="1121409.SAMN02745124_01215"/>
<organism evidence="1 2">
    <name type="scientific">Desulfofustis glycolicus DSM 9705</name>
    <dbReference type="NCBI Taxonomy" id="1121409"/>
    <lineage>
        <taxon>Bacteria</taxon>
        <taxon>Pseudomonadati</taxon>
        <taxon>Thermodesulfobacteriota</taxon>
        <taxon>Desulfobulbia</taxon>
        <taxon>Desulfobulbales</taxon>
        <taxon>Desulfocapsaceae</taxon>
        <taxon>Desulfofustis</taxon>
    </lineage>
</organism>
<dbReference type="OrthoDB" id="512647at2"/>
<gene>
    <name evidence="1" type="ORF">SAMN02745124_01215</name>
</gene>
<dbReference type="RefSeq" id="WP_073374256.1">
    <property type="nucleotide sequence ID" value="NZ_FQXS01000005.1"/>
</dbReference>
<keyword evidence="2" id="KW-1185">Reference proteome</keyword>
<dbReference type="EMBL" id="FQXS01000005">
    <property type="protein sequence ID" value="SHH63412.1"/>
    <property type="molecule type" value="Genomic_DNA"/>
</dbReference>
<dbReference type="NCBIfam" id="TIGR03184">
    <property type="entry name" value="DNA_S_dndE"/>
    <property type="match status" value="1"/>
</dbReference>
<dbReference type="InterPro" id="IPR014969">
    <property type="entry name" value="DNA_S_DndE"/>
</dbReference>
<dbReference type="Proteomes" id="UP000184139">
    <property type="component" value="Unassembled WGS sequence"/>
</dbReference>
<evidence type="ECO:0000313" key="2">
    <source>
        <dbReference type="Proteomes" id="UP000184139"/>
    </source>
</evidence>